<gene>
    <name evidence="1" type="ORF">CVT23_09395</name>
</gene>
<dbReference type="AlphaFoldDB" id="A0A2M9G2N1"/>
<organism evidence="1 2">
    <name type="scientific">Minwuia thermotolerans</name>
    <dbReference type="NCBI Taxonomy" id="2056226"/>
    <lineage>
        <taxon>Bacteria</taxon>
        <taxon>Pseudomonadati</taxon>
        <taxon>Pseudomonadota</taxon>
        <taxon>Alphaproteobacteria</taxon>
        <taxon>Minwuiales</taxon>
        <taxon>Minwuiaceae</taxon>
        <taxon>Minwuia</taxon>
    </lineage>
</organism>
<reference evidence="1 2" key="1">
    <citation type="submission" date="2017-11" db="EMBL/GenBank/DDBJ databases">
        <title>Draft genome sequence of Rhizobiales bacterium SY3-13.</title>
        <authorList>
            <person name="Sun C."/>
        </authorList>
    </citation>
    <scope>NUCLEOTIDE SEQUENCE [LARGE SCALE GENOMIC DNA]</scope>
    <source>
        <strain evidence="1 2">SY3-13</strain>
    </source>
</reference>
<keyword evidence="2" id="KW-1185">Reference proteome</keyword>
<comment type="caution">
    <text evidence="1">The sequence shown here is derived from an EMBL/GenBank/DDBJ whole genome shotgun (WGS) entry which is preliminary data.</text>
</comment>
<proteinExistence type="predicted"/>
<evidence type="ECO:0000313" key="2">
    <source>
        <dbReference type="Proteomes" id="UP000229498"/>
    </source>
</evidence>
<accession>A0A2M9G2N1</accession>
<sequence>MPVESTANNNGWTELTNGDATSAKFQVWKGLFVIRYTVNDSPPAADAGGWIYGVREGEGYSPLSSQTPLSGAKRIWARPWEGWDAGTITVSHD</sequence>
<evidence type="ECO:0000313" key="1">
    <source>
        <dbReference type="EMBL" id="PJK29971.1"/>
    </source>
</evidence>
<name>A0A2M9G2N1_9PROT</name>
<protein>
    <submittedName>
        <fullName evidence="1">Uncharacterized protein</fullName>
    </submittedName>
</protein>
<dbReference type="Proteomes" id="UP000229498">
    <property type="component" value="Unassembled WGS sequence"/>
</dbReference>
<dbReference type="EMBL" id="PHIG01000031">
    <property type="protein sequence ID" value="PJK29971.1"/>
    <property type="molecule type" value="Genomic_DNA"/>
</dbReference>